<keyword evidence="2" id="KW-1185">Reference proteome</keyword>
<protein>
    <submittedName>
        <fullName evidence="1">Uncharacterized protein</fullName>
    </submittedName>
</protein>
<evidence type="ECO:0000313" key="1">
    <source>
        <dbReference type="EMBL" id="AIQ62604.1"/>
    </source>
</evidence>
<accession>A0A089N1M4</accession>
<gene>
    <name evidence="1" type="ORF">PSTEL_05290</name>
</gene>
<evidence type="ECO:0000313" key="2">
    <source>
        <dbReference type="Proteomes" id="UP000029507"/>
    </source>
</evidence>
<dbReference type="HOGENOM" id="CLU_2059073_0_0_9"/>
<dbReference type="STRING" id="169760.PSTEL_05290"/>
<dbReference type="AlphaFoldDB" id="A0A089N1M4"/>
<organism evidence="1 2">
    <name type="scientific">Paenibacillus stellifer</name>
    <dbReference type="NCBI Taxonomy" id="169760"/>
    <lineage>
        <taxon>Bacteria</taxon>
        <taxon>Bacillati</taxon>
        <taxon>Bacillota</taxon>
        <taxon>Bacilli</taxon>
        <taxon>Bacillales</taxon>
        <taxon>Paenibacillaceae</taxon>
        <taxon>Paenibacillus</taxon>
    </lineage>
</organism>
<dbReference type="Proteomes" id="UP000029507">
    <property type="component" value="Chromosome"/>
</dbReference>
<dbReference type="KEGG" id="pste:PSTEL_05290"/>
<name>A0A089N1M4_9BACL</name>
<reference evidence="1 2" key="1">
    <citation type="submission" date="2014-08" db="EMBL/GenBank/DDBJ databases">
        <title>Comparative genomics of the Paenibacillus odorifer group.</title>
        <authorList>
            <person name="den Bakker H.C."/>
            <person name="Tsai Y.-C."/>
            <person name="Martin N."/>
            <person name="Korlach J."/>
            <person name="Wiedmann M."/>
        </authorList>
    </citation>
    <scope>NUCLEOTIDE SEQUENCE [LARGE SCALE GENOMIC DNA]</scope>
    <source>
        <strain evidence="1 2">DSM 14472</strain>
    </source>
</reference>
<proteinExistence type="predicted"/>
<sequence>MKRIAILLGVFTLFVVLTPILLNFIPIKFAVKLENVQQNVETGKYICVTESKYVVDTGWIAEVTINPHIVKDLPVRVSGDSPNNYLSEKDFDLNKWDIIYPINRASIRQYITPKSYLNI</sequence>
<dbReference type="EMBL" id="CP009286">
    <property type="protein sequence ID" value="AIQ62604.1"/>
    <property type="molecule type" value="Genomic_DNA"/>
</dbReference>